<feature type="region of interest" description="Disordered" evidence="1">
    <location>
        <begin position="53"/>
        <end position="77"/>
    </location>
</feature>
<keyword evidence="3" id="KW-1185">Reference proteome</keyword>
<proteinExistence type="predicted"/>
<dbReference type="Proteomes" id="UP000188388">
    <property type="component" value="Unassembled WGS sequence"/>
</dbReference>
<evidence type="ECO:0000256" key="1">
    <source>
        <dbReference type="SAM" id="MobiDB-lite"/>
    </source>
</evidence>
<dbReference type="EMBL" id="FTPD01000036">
    <property type="protein sequence ID" value="SIT57839.1"/>
    <property type="molecule type" value="Genomic_DNA"/>
</dbReference>
<evidence type="ECO:0000313" key="2">
    <source>
        <dbReference type="EMBL" id="SIT57839.1"/>
    </source>
</evidence>
<gene>
    <name evidence="2" type="ORF">BQ8794_410006</name>
</gene>
<reference evidence="3" key="1">
    <citation type="submission" date="2017-01" db="EMBL/GenBank/DDBJ databases">
        <authorList>
            <person name="Brunel B."/>
        </authorList>
    </citation>
    <scope>NUCLEOTIDE SEQUENCE [LARGE SCALE GENOMIC DNA]</scope>
</reference>
<name>A0A1R3VDF3_9HYPH</name>
<feature type="compositionally biased region" description="Basic and acidic residues" evidence="1">
    <location>
        <begin position="55"/>
        <end position="77"/>
    </location>
</feature>
<accession>A0A1R3VDF3</accession>
<sequence>MPAAGRPGGDLARRRSRVKLYQLVAANGRNGWEVAIRLNSQNEHVAPTADVCVGRGERRDPDPLRPFHTGTRTEGDEARRSSCIPNWLWHTSRVLFDDKTI</sequence>
<evidence type="ECO:0000313" key="3">
    <source>
        <dbReference type="Proteomes" id="UP000188388"/>
    </source>
</evidence>
<organism evidence="2 3">
    <name type="scientific">Mesorhizobium prunaredense</name>
    <dbReference type="NCBI Taxonomy" id="1631249"/>
    <lineage>
        <taxon>Bacteria</taxon>
        <taxon>Pseudomonadati</taxon>
        <taxon>Pseudomonadota</taxon>
        <taxon>Alphaproteobacteria</taxon>
        <taxon>Hyphomicrobiales</taxon>
        <taxon>Phyllobacteriaceae</taxon>
        <taxon>Mesorhizobium</taxon>
    </lineage>
</organism>
<protein>
    <submittedName>
        <fullName evidence="2">Uncharacterized protein</fullName>
    </submittedName>
</protein>
<dbReference type="AlphaFoldDB" id="A0A1R3VDF3"/>